<feature type="domain" description="HTH tetR-type" evidence="2">
    <location>
        <begin position="4"/>
        <end position="64"/>
    </location>
</feature>
<dbReference type="Gene3D" id="1.10.357.10">
    <property type="entry name" value="Tetracycline Repressor, domain 2"/>
    <property type="match status" value="1"/>
</dbReference>
<dbReference type="GO" id="GO:0003677">
    <property type="term" value="F:DNA binding"/>
    <property type="evidence" value="ECO:0007669"/>
    <property type="project" value="UniProtKB-KW"/>
</dbReference>
<keyword evidence="1" id="KW-0238">DNA-binding</keyword>
<reference evidence="3" key="1">
    <citation type="submission" date="2019-08" db="EMBL/GenBank/DDBJ databases">
        <authorList>
            <person name="Kucharzyk K."/>
            <person name="Murdoch R.W."/>
            <person name="Higgins S."/>
            <person name="Loffler F."/>
        </authorList>
    </citation>
    <scope>NUCLEOTIDE SEQUENCE</scope>
</reference>
<organism evidence="3">
    <name type="scientific">bioreactor metagenome</name>
    <dbReference type="NCBI Taxonomy" id="1076179"/>
    <lineage>
        <taxon>unclassified sequences</taxon>
        <taxon>metagenomes</taxon>
        <taxon>ecological metagenomes</taxon>
    </lineage>
</organism>
<dbReference type="Pfam" id="PF00440">
    <property type="entry name" value="TetR_N"/>
    <property type="match status" value="1"/>
</dbReference>
<dbReference type="PANTHER" id="PTHR43479:SF11">
    <property type="entry name" value="ACREF_ENVCD OPERON REPRESSOR-RELATED"/>
    <property type="match status" value="1"/>
</dbReference>
<dbReference type="AlphaFoldDB" id="A0A644YN63"/>
<evidence type="ECO:0000256" key="1">
    <source>
        <dbReference type="ARBA" id="ARBA00023125"/>
    </source>
</evidence>
<dbReference type="InterPro" id="IPR050624">
    <property type="entry name" value="HTH-type_Tx_Regulator"/>
</dbReference>
<sequence>MEIKPRQLEIIEATGKILTQSGVNGLTIKRLADEMNFSESAIYRHFESKEDIILTLLKYLTQNISAILDKIPCTSNADEDLKTVFRRITAYFKENPYFAVAVFSEGLLDESLRVRDTIMNLVGMMTRHLLSIIERGQQENKFITTIVAGDLAQIVLATYKQLMFTWRFQNFEFNITKSVDKMTDTFLLILKNHPD</sequence>
<dbReference type="SUPFAM" id="SSF48498">
    <property type="entry name" value="Tetracyclin repressor-like, C-terminal domain"/>
    <property type="match status" value="1"/>
</dbReference>
<dbReference type="InterPro" id="IPR001647">
    <property type="entry name" value="HTH_TetR"/>
</dbReference>
<accession>A0A644YN63</accession>
<gene>
    <name evidence="3" type="primary">slmA_14</name>
    <name evidence="3" type="ORF">SDC9_76421</name>
</gene>
<protein>
    <submittedName>
        <fullName evidence="3">Nucleoid occlusion factor SlmA</fullName>
    </submittedName>
</protein>
<evidence type="ECO:0000313" key="3">
    <source>
        <dbReference type="EMBL" id="MPM29880.1"/>
    </source>
</evidence>
<evidence type="ECO:0000259" key="2">
    <source>
        <dbReference type="PROSITE" id="PS50977"/>
    </source>
</evidence>
<dbReference type="InterPro" id="IPR036271">
    <property type="entry name" value="Tet_transcr_reg_TetR-rel_C_sf"/>
</dbReference>
<dbReference type="PROSITE" id="PS50977">
    <property type="entry name" value="HTH_TETR_2"/>
    <property type="match status" value="1"/>
</dbReference>
<name>A0A644YN63_9ZZZZ</name>
<dbReference type="PANTHER" id="PTHR43479">
    <property type="entry name" value="ACREF/ENVCD OPERON REPRESSOR-RELATED"/>
    <property type="match status" value="1"/>
</dbReference>
<proteinExistence type="predicted"/>
<dbReference type="EMBL" id="VSSQ01005631">
    <property type="protein sequence ID" value="MPM29880.1"/>
    <property type="molecule type" value="Genomic_DNA"/>
</dbReference>
<dbReference type="SUPFAM" id="SSF46689">
    <property type="entry name" value="Homeodomain-like"/>
    <property type="match status" value="1"/>
</dbReference>
<comment type="caution">
    <text evidence="3">The sequence shown here is derived from an EMBL/GenBank/DDBJ whole genome shotgun (WGS) entry which is preliminary data.</text>
</comment>
<dbReference type="InterPro" id="IPR009057">
    <property type="entry name" value="Homeodomain-like_sf"/>
</dbReference>
<dbReference type="PRINTS" id="PR00455">
    <property type="entry name" value="HTHTETR"/>
</dbReference>